<keyword evidence="2" id="KW-1185">Reference proteome</keyword>
<accession>A0AAV2A8Z6</accession>
<protein>
    <submittedName>
        <fullName evidence="1">Uncharacterized protein</fullName>
    </submittedName>
</protein>
<dbReference type="Proteomes" id="UP001497382">
    <property type="component" value="Unassembled WGS sequence"/>
</dbReference>
<evidence type="ECO:0000313" key="1">
    <source>
        <dbReference type="EMBL" id="CAL1279123.1"/>
    </source>
</evidence>
<evidence type="ECO:0000313" key="2">
    <source>
        <dbReference type="Proteomes" id="UP001497382"/>
    </source>
</evidence>
<proteinExistence type="predicted"/>
<organism evidence="1 2">
    <name type="scientific">Larinioides sclopetarius</name>
    <dbReference type="NCBI Taxonomy" id="280406"/>
    <lineage>
        <taxon>Eukaryota</taxon>
        <taxon>Metazoa</taxon>
        <taxon>Ecdysozoa</taxon>
        <taxon>Arthropoda</taxon>
        <taxon>Chelicerata</taxon>
        <taxon>Arachnida</taxon>
        <taxon>Araneae</taxon>
        <taxon>Araneomorphae</taxon>
        <taxon>Entelegynae</taxon>
        <taxon>Araneoidea</taxon>
        <taxon>Araneidae</taxon>
        <taxon>Larinioides</taxon>
    </lineage>
</organism>
<gene>
    <name evidence="1" type="ORF">LARSCL_LOCUS10163</name>
</gene>
<sequence>MILCDDFFLVQFYSFFLFGDQLPNSVHLSSRPTLLNVPECLWKDRYTDSSKDLISFDEDEMFKPSWNS</sequence>
<comment type="caution">
    <text evidence="1">The sequence shown here is derived from an EMBL/GenBank/DDBJ whole genome shotgun (WGS) entry which is preliminary data.</text>
</comment>
<name>A0AAV2A8Z6_9ARAC</name>
<dbReference type="AlphaFoldDB" id="A0AAV2A8Z6"/>
<reference evidence="1 2" key="1">
    <citation type="submission" date="2024-04" db="EMBL/GenBank/DDBJ databases">
        <authorList>
            <person name="Rising A."/>
            <person name="Reimegard J."/>
            <person name="Sonavane S."/>
            <person name="Akerstrom W."/>
            <person name="Nylinder S."/>
            <person name="Hedman E."/>
            <person name="Kallberg Y."/>
        </authorList>
    </citation>
    <scope>NUCLEOTIDE SEQUENCE [LARGE SCALE GENOMIC DNA]</scope>
</reference>
<dbReference type="EMBL" id="CAXIEN010000118">
    <property type="protein sequence ID" value="CAL1279123.1"/>
    <property type="molecule type" value="Genomic_DNA"/>
</dbReference>